<dbReference type="AlphaFoldDB" id="A0A0A9W1T3"/>
<reference evidence="2" key="1">
    <citation type="journal article" date="2014" name="PLoS ONE">
        <title>Transcriptome-Based Identification of ABC Transporters in the Western Tarnished Plant Bug Lygus hesperus.</title>
        <authorList>
            <person name="Hull J.J."/>
            <person name="Chaney K."/>
            <person name="Geib S.M."/>
            <person name="Fabrick J.A."/>
            <person name="Brent C.S."/>
            <person name="Walsh D."/>
            <person name="Lavine L.C."/>
        </authorList>
    </citation>
    <scope>NUCLEOTIDE SEQUENCE</scope>
</reference>
<accession>A0A0A9W1T3</accession>
<protein>
    <submittedName>
        <fullName evidence="2">Microtubule-associated protein Jupiter</fullName>
    </submittedName>
</protein>
<feature type="non-terminal residue" evidence="2">
    <location>
        <position position="1"/>
    </location>
</feature>
<gene>
    <name evidence="2" type="primary">Jupiter_0</name>
    <name evidence="2" type="ORF">CM83_105888</name>
</gene>
<dbReference type="EMBL" id="GBHO01044779">
    <property type="protein sequence ID" value="JAF98824.1"/>
    <property type="molecule type" value="Transcribed_RNA"/>
</dbReference>
<feature type="non-terminal residue" evidence="2">
    <location>
        <position position="108"/>
    </location>
</feature>
<feature type="compositionally biased region" description="Polar residues" evidence="1">
    <location>
        <begin position="52"/>
        <end position="99"/>
    </location>
</feature>
<feature type="compositionally biased region" description="Polar residues" evidence="1">
    <location>
        <begin position="23"/>
        <end position="44"/>
    </location>
</feature>
<evidence type="ECO:0000313" key="2">
    <source>
        <dbReference type="EMBL" id="JAF98824.1"/>
    </source>
</evidence>
<name>A0A0A9W1T3_LYGHE</name>
<proteinExistence type="predicted"/>
<feature type="region of interest" description="Disordered" evidence="1">
    <location>
        <begin position="1"/>
        <end position="108"/>
    </location>
</feature>
<evidence type="ECO:0000256" key="1">
    <source>
        <dbReference type="SAM" id="MobiDB-lite"/>
    </source>
</evidence>
<reference evidence="2" key="2">
    <citation type="submission" date="2014-07" db="EMBL/GenBank/DDBJ databases">
        <authorList>
            <person name="Hull J."/>
        </authorList>
    </citation>
    <scope>NUCLEOTIDE SEQUENCE</scope>
</reference>
<organism evidence="2">
    <name type="scientific">Lygus hesperus</name>
    <name type="common">Western plant bug</name>
    <dbReference type="NCBI Taxonomy" id="30085"/>
    <lineage>
        <taxon>Eukaryota</taxon>
        <taxon>Metazoa</taxon>
        <taxon>Ecdysozoa</taxon>
        <taxon>Arthropoda</taxon>
        <taxon>Hexapoda</taxon>
        <taxon>Insecta</taxon>
        <taxon>Pterygota</taxon>
        <taxon>Neoptera</taxon>
        <taxon>Paraneoptera</taxon>
        <taxon>Hemiptera</taxon>
        <taxon>Heteroptera</taxon>
        <taxon>Panheteroptera</taxon>
        <taxon>Cimicomorpha</taxon>
        <taxon>Miridae</taxon>
        <taxon>Mirini</taxon>
        <taxon>Lygus</taxon>
    </lineage>
</organism>
<sequence length="108" mass="11014">TNKHLNKMAKCENNASHRPHDPSGSTLPSSTDATYSLSENSHSVSIVAAADTSETAPTSPSSGILCSTPPSHSIPTDSSSTETAIGDLSSTPSNASLFSLDSEGDPLL</sequence>